<dbReference type="HOGENOM" id="CLU_066192_28_8_5"/>
<reference evidence="2" key="1">
    <citation type="submission" date="2006-09" db="EMBL/GenBank/DDBJ databases">
        <title>Complete sequence of Rhodopseudomonas palustris BisA53.</title>
        <authorList>
            <consortium name="US DOE Joint Genome Institute"/>
            <person name="Copeland A."/>
            <person name="Lucas S."/>
            <person name="Lapidus A."/>
            <person name="Barry K."/>
            <person name="Detter J.C."/>
            <person name="Glavina del Rio T."/>
            <person name="Hammon N."/>
            <person name="Israni S."/>
            <person name="Dalin E."/>
            <person name="Tice H."/>
            <person name="Pitluck S."/>
            <person name="Chain P."/>
            <person name="Malfatti S."/>
            <person name="Shin M."/>
            <person name="Vergez L."/>
            <person name="Schmutz J."/>
            <person name="Larimer F."/>
            <person name="Land M."/>
            <person name="Hauser L."/>
            <person name="Pelletier D.A."/>
            <person name="Kyrpides N."/>
            <person name="Kim E."/>
            <person name="Harwood C.S."/>
            <person name="Oda Y."/>
            <person name="Richardson P."/>
        </authorList>
    </citation>
    <scope>NUCLEOTIDE SEQUENCE [LARGE SCALE GENOMIC DNA]</scope>
    <source>
        <strain evidence="2">BisA53</strain>
    </source>
</reference>
<proteinExistence type="predicted"/>
<protein>
    <submittedName>
        <fullName evidence="2">Putative transcriptional regulator, XRE family</fullName>
    </submittedName>
</protein>
<dbReference type="Gene3D" id="1.10.260.40">
    <property type="entry name" value="lambda repressor-like DNA-binding domains"/>
    <property type="match status" value="1"/>
</dbReference>
<name>Q07NQ9_RHOP5</name>
<gene>
    <name evidence="2" type="ordered locus">RPE_2487</name>
</gene>
<dbReference type="AlphaFoldDB" id="Q07NQ9"/>
<dbReference type="SMART" id="SM00530">
    <property type="entry name" value="HTH_XRE"/>
    <property type="match status" value="1"/>
</dbReference>
<dbReference type="InterPro" id="IPR010982">
    <property type="entry name" value="Lambda_DNA-bd_dom_sf"/>
</dbReference>
<dbReference type="eggNOG" id="ENOG502ZTVG">
    <property type="taxonomic scope" value="Bacteria"/>
</dbReference>
<dbReference type="KEGG" id="rpe:RPE_2487"/>
<dbReference type="GO" id="GO:0003677">
    <property type="term" value="F:DNA binding"/>
    <property type="evidence" value="ECO:0007669"/>
    <property type="project" value="InterPro"/>
</dbReference>
<sequence length="87" mass="9696">MFIHPRLLKAARQVLDISQNDLAKAAGISERSIRKLESFDSDTTVRTIEAVQRALEDCGVIFLGEDPLFGSGFRLPPGYFRKTKDGN</sequence>
<dbReference type="Pfam" id="PF01381">
    <property type="entry name" value="HTH_3"/>
    <property type="match status" value="1"/>
</dbReference>
<organism evidence="2">
    <name type="scientific">Rhodopseudomonas palustris (strain BisA53)</name>
    <dbReference type="NCBI Taxonomy" id="316055"/>
    <lineage>
        <taxon>Bacteria</taxon>
        <taxon>Pseudomonadati</taxon>
        <taxon>Pseudomonadota</taxon>
        <taxon>Alphaproteobacteria</taxon>
        <taxon>Hyphomicrobiales</taxon>
        <taxon>Nitrobacteraceae</taxon>
        <taxon>Rhodopseudomonas</taxon>
    </lineage>
</organism>
<accession>Q07NQ9</accession>
<evidence type="ECO:0000259" key="1">
    <source>
        <dbReference type="PROSITE" id="PS50943"/>
    </source>
</evidence>
<dbReference type="CDD" id="cd00093">
    <property type="entry name" value="HTH_XRE"/>
    <property type="match status" value="1"/>
</dbReference>
<dbReference type="PROSITE" id="PS50943">
    <property type="entry name" value="HTH_CROC1"/>
    <property type="match status" value="1"/>
</dbReference>
<dbReference type="OrthoDB" id="3782725at2"/>
<feature type="domain" description="HTH cro/C1-type" evidence="1">
    <location>
        <begin position="8"/>
        <end position="38"/>
    </location>
</feature>
<dbReference type="SUPFAM" id="SSF47413">
    <property type="entry name" value="lambda repressor-like DNA-binding domains"/>
    <property type="match status" value="1"/>
</dbReference>
<dbReference type="EMBL" id="CP000463">
    <property type="protein sequence ID" value="ABJ06425.1"/>
    <property type="molecule type" value="Genomic_DNA"/>
</dbReference>
<dbReference type="InterPro" id="IPR001387">
    <property type="entry name" value="Cro/C1-type_HTH"/>
</dbReference>
<evidence type="ECO:0000313" key="2">
    <source>
        <dbReference type="EMBL" id="ABJ06425.1"/>
    </source>
</evidence>
<dbReference type="STRING" id="316055.RPE_2487"/>